<feature type="domain" description="UPF0033" evidence="2">
    <location>
        <begin position="3"/>
        <end position="27"/>
    </location>
</feature>
<dbReference type="Pfam" id="PF01206">
    <property type="entry name" value="TusA"/>
    <property type="match status" value="1"/>
</dbReference>
<dbReference type="InterPro" id="IPR019870">
    <property type="entry name" value="Se_metab_YedF"/>
</dbReference>
<protein>
    <submittedName>
        <fullName evidence="3">Sulfurtransferase-like selenium metabolism protein YedF</fullName>
    </submittedName>
</protein>
<dbReference type="EMBL" id="JAJEPR010000005">
    <property type="protein sequence ID" value="MCC2189100.1"/>
    <property type="molecule type" value="Genomic_DNA"/>
</dbReference>
<dbReference type="InterPro" id="IPR027396">
    <property type="entry name" value="DsrEFH-like"/>
</dbReference>
<reference evidence="3 4" key="1">
    <citation type="submission" date="2021-10" db="EMBL/GenBank/DDBJ databases">
        <title>Anaerobic single-cell dispensing facilitates the cultivation of human gut bacteria.</title>
        <authorList>
            <person name="Afrizal A."/>
        </authorList>
    </citation>
    <scope>NUCLEOTIDE SEQUENCE [LARGE SCALE GENOMIC DNA]</scope>
    <source>
        <strain evidence="3 4">CLA-AA-H277</strain>
    </source>
</reference>
<proteinExistence type="inferred from homology"/>
<sequence length="207" mass="22659">MKIDARGKQCPLPVIEAKNALKDAPEGEIMEILVDNEIAVQNLLKMADHKGLTSSSTKTGDREYLVKIVAGASGEEALKKLEEETSLEPEKKDERRRGMVAVISADHMGEGDPVLGHLLLKGFLYALTQQEELPQTVLFYNGGAFLTTEGSESLEDLRFLEESGVEILTCGTCLNHYGLADKLAVGQVTNMYEIAERMTHASLIVKP</sequence>
<evidence type="ECO:0000313" key="4">
    <source>
        <dbReference type="Proteomes" id="UP001197875"/>
    </source>
</evidence>
<organism evidence="3 4">
    <name type="scientific">Fusicatenibacter faecihominis</name>
    <dbReference type="NCBI Taxonomy" id="2881276"/>
    <lineage>
        <taxon>Bacteria</taxon>
        <taxon>Bacillati</taxon>
        <taxon>Bacillota</taxon>
        <taxon>Clostridia</taxon>
        <taxon>Lachnospirales</taxon>
        <taxon>Lachnospiraceae</taxon>
        <taxon>Fusicatenibacter</taxon>
    </lineage>
</organism>
<name>A0AAE3DRL0_9FIRM</name>
<comment type="caution">
    <text evidence="3">The sequence shown here is derived from an EMBL/GenBank/DDBJ whole genome shotgun (WGS) entry which is preliminary data.</text>
</comment>
<evidence type="ECO:0000313" key="3">
    <source>
        <dbReference type="EMBL" id="MCC2189100.1"/>
    </source>
</evidence>
<dbReference type="RefSeq" id="WP_178045095.1">
    <property type="nucleotide sequence ID" value="NZ_JAJEPR010000005.1"/>
</dbReference>
<evidence type="ECO:0000256" key="1">
    <source>
        <dbReference type="ARBA" id="ARBA00008984"/>
    </source>
</evidence>
<dbReference type="InterPro" id="IPR001455">
    <property type="entry name" value="TusA-like"/>
</dbReference>
<dbReference type="Gene3D" id="3.30.110.40">
    <property type="entry name" value="TusA-like domain"/>
    <property type="match status" value="1"/>
</dbReference>
<dbReference type="AlphaFoldDB" id="A0AAE3DRL0"/>
<dbReference type="InterPro" id="IPR036868">
    <property type="entry name" value="TusA-like_sf"/>
</dbReference>
<dbReference type="Proteomes" id="UP001197875">
    <property type="component" value="Unassembled WGS sequence"/>
</dbReference>
<dbReference type="SUPFAM" id="SSF75169">
    <property type="entry name" value="DsrEFH-like"/>
    <property type="match status" value="1"/>
</dbReference>
<dbReference type="PANTHER" id="PTHR33279:SF6">
    <property type="entry name" value="SULFUR CARRIER PROTEIN YEDF-RELATED"/>
    <property type="match status" value="1"/>
</dbReference>
<dbReference type="PANTHER" id="PTHR33279">
    <property type="entry name" value="SULFUR CARRIER PROTEIN YEDF-RELATED"/>
    <property type="match status" value="1"/>
</dbReference>
<comment type="similarity">
    <text evidence="1">Belongs to the sulfur carrier protein TusA family.</text>
</comment>
<gene>
    <name evidence="3" type="primary">yedF</name>
    <name evidence="3" type="ORF">LKD71_04555</name>
</gene>
<dbReference type="NCBIfam" id="TIGR03527">
    <property type="entry name" value="selenium_YedF"/>
    <property type="match status" value="1"/>
</dbReference>
<dbReference type="PROSITE" id="PS01148">
    <property type="entry name" value="UPF0033"/>
    <property type="match status" value="1"/>
</dbReference>
<keyword evidence="4" id="KW-1185">Reference proteome</keyword>
<dbReference type="SUPFAM" id="SSF64307">
    <property type="entry name" value="SirA-like"/>
    <property type="match status" value="1"/>
</dbReference>
<evidence type="ECO:0000259" key="2">
    <source>
        <dbReference type="PROSITE" id="PS01148"/>
    </source>
</evidence>
<accession>A0AAE3DRL0</accession>